<comment type="caution">
    <text evidence="2">The sequence shown here is derived from an EMBL/GenBank/DDBJ whole genome shotgun (WGS) entry which is preliminary data.</text>
</comment>
<evidence type="ECO:0000256" key="1">
    <source>
        <dbReference type="SAM" id="MobiDB-lite"/>
    </source>
</evidence>
<protein>
    <submittedName>
        <fullName evidence="2">Uncharacterized protein</fullName>
    </submittedName>
</protein>
<reference evidence="2 3" key="1">
    <citation type="submission" date="2023-10" db="EMBL/GenBank/DDBJ databases">
        <title>Genomes of two closely related lineages of the louse Polyplax serrata with different host specificities.</title>
        <authorList>
            <person name="Martinu J."/>
            <person name="Tarabai H."/>
            <person name="Stefka J."/>
            <person name="Hypsa V."/>
        </authorList>
    </citation>
    <scope>NUCLEOTIDE SEQUENCE [LARGE SCALE GENOMIC DNA]</scope>
    <source>
        <strain evidence="2">HR10_N</strain>
    </source>
</reference>
<evidence type="ECO:0000313" key="2">
    <source>
        <dbReference type="EMBL" id="KAK6639981.1"/>
    </source>
</evidence>
<accession>A0AAN8PNH3</accession>
<dbReference type="Proteomes" id="UP001372834">
    <property type="component" value="Unassembled WGS sequence"/>
</dbReference>
<sequence length="269" mass="31384">MQGGRCSEAQQNIHTTLFIKVRLKNNSTGGKTIAKRIENRIDEKIKIKRKVGISKVPTDQEVGKEEDKKDKPRWSQNVTAQRREKEREREKRRAKVRLFFLELNKKLGLNFKISISKKKQILKLILSYLNNNNIQLLQYHMSLQPPYSDIRMNLHLWSLEAISKRQPGRQGYSELETSLLAMFDAPESYFPESPVKNILLSRRLTVLTYWKRFNTQGAFSEEHHRPSSRISSSNICLKTLFVLPRGRKKERKRAILSGGTTKQKIPNIN</sequence>
<dbReference type="AlphaFoldDB" id="A0AAN8PNH3"/>
<proteinExistence type="predicted"/>
<feature type="region of interest" description="Disordered" evidence="1">
    <location>
        <begin position="58"/>
        <end position="88"/>
    </location>
</feature>
<evidence type="ECO:0000313" key="3">
    <source>
        <dbReference type="Proteomes" id="UP001372834"/>
    </source>
</evidence>
<organism evidence="2 3">
    <name type="scientific">Polyplax serrata</name>
    <name type="common">Common mouse louse</name>
    <dbReference type="NCBI Taxonomy" id="468196"/>
    <lineage>
        <taxon>Eukaryota</taxon>
        <taxon>Metazoa</taxon>
        <taxon>Ecdysozoa</taxon>
        <taxon>Arthropoda</taxon>
        <taxon>Hexapoda</taxon>
        <taxon>Insecta</taxon>
        <taxon>Pterygota</taxon>
        <taxon>Neoptera</taxon>
        <taxon>Paraneoptera</taxon>
        <taxon>Psocodea</taxon>
        <taxon>Troctomorpha</taxon>
        <taxon>Phthiraptera</taxon>
        <taxon>Anoplura</taxon>
        <taxon>Polyplacidae</taxon>
        <taxon>Polyplax</taxon>
    </lineage>
</organism>
<feature type="compositionally biased region" description="Basic and acidic residues" evidence="1">
    <location>
        <begin position="61"/>
        <end position="73"/>
    </location>
</feature>
<name>A0AAN8PNH3_POLSC</name>
<gene>
    <name evidence="2" type="ORF">RUM43_008258</name>
</gene>
<dbReference type="EMBL" id="JAWJWE010000003">
    <property type="protein sequence ID" value="KAK6639981.1"/>
    <property type="molecule type" value="Genomic_DNA"/>
</dbReference>